<name>A0A8D8W561_9HEMI</name>
<feature type="transmembrane region" description="Helical" evidence="1">
    <location>
        <begin position="49"/>
        <end position="72"/>
    </location>
</feature>
<reference evidence="2" key="1">
    <citation type="submission" date="2021-05" db="EMBL/GenBank/DDBJ databases">
        <authorList>
            <person name="Alioto T."/>
            <person name="Alioto T."/>
            <person name="Gomez Garrido J."/>
        </authorList>
    </citation>
    <scope>NUCLEOTIDE SEQUENCE</scope>
</reference>
<proteinExistence type="predicted"/>
<dbReference type="AlphaFoldDB" id="A0A8D8W561"/>
<evidence type="ECO:0000313" key="2">
    <source>
        <dbReference type="EMBL" id="CAG6646203.1"/>
    </source>
</evidence>
<evidence type="ECO:0000256" key="1">
    <source>
        <dbReference type="SAM" id="Phobius"/>
    </source>
</evidence>
<keyword evidence="1" id="KW-1133">Transmembrane helix</keyword>
<protein>
    <submittedName>
        <fullName evidence="2">Uncharacterized protein</fullName>
    </submittedName>
</protein>
<keyword evidence="1" id="KW-0812">Transmembrane</keyword>
<dbReference type="EMBL" id="HBUF01140607">
    <property type="protein sequence ID" value="CAG6646203.1"/>
    <property type="molecule type" value="Transcribed_RNA"/>
</dbReference>
<organism evidence="2">
    <name type="scientific">Cacopsylla melanoneura</name>
    <dbReference type="NCBI Taxonomy" id="428564"/>
    <lineage>
        <taxon>Eukaryota</taxon>
        <taxon>Metazoa</taxon>
        <taxon>Ecdysozoa</taxon>
        <taxon>Arthropoda</taxon>
        <taxon>Hexapoda</taxon>
        <taxon>Insecta</taxon>
        <taxon>Pterygota</taxon>
        <taxon>Neoptera</taxon>
        <taxon>Paraneoptera</taxon>
        <taxon>Hemiptera</taxon>
        <taxon>Sternorrhyncha</taxon>
        <taxon>Psylloidea</taxon>
        <taxon>Psyllidae</taxon>
        <taxon>Psyllinae</taxon>
        <taxon>Cacopsylla</taxon>
    </lineage>
</organism>
<keyword evidence="1" id="KW-0472">Membrane</keyword>
<accession>A0A8D8W561</accession>
<sequence length="121" mass="14163">MWMKNQKESVLPDSFFAFLFQFVLISQDLHKSSHFSSSSHTIIKYQKQILYRLTTAFLIACCRISLLCTAILQSSSEIVNYYMPIAKTIYFDEFSDSDFLAENELFFQKSISGTYFVFQRS</sequence>